<name>A0A8J3ZPR0_9ACTN</name>
<dbReference type="EMBL" id="BOPH01000034">
    <property type="protein sequence ID" value="GIJ67922.1"/>
    <property type="molecule type" value="Genomic_DNA"/>
</dbReference>
<evidence type="ECO:0000259" key="2">
    <source>
        <dbReference type="Pfam" id="PF00899"/>
    </source>
</evidence>
<gene>
    <name evidence="3" type="ORF">Voc01_028390</name>
</gene>
<dbReference type="InterPro" id="IPR045886">
    <property type="entry name" value="ThiF/MoeB/HesA"/>
</dbReference>
<dbReference type="RefSeq" id="WP_203927878.1">
    <property type="nucleotide sequence ID" value="NZ_BOPH01000034.1"/>
</dbReference>
<evidence type="ECO:0000313" key="3">
    <source>
        <dbReference type="EMBL" id="GIJ67922.1"/>
    </source>
</evidence>
<dbReference type="SUPFAM" id="SSF69572">
    <property type="entry name" value="Activating enzymes of the ubiquitin-like proteins"/>
    <property type="match status" value="1"/>
</dbReference>
<feature type="compositionally biased region" description="Basic residues" evidence="1">
    <location>
        <begin position="185"/>
        <end position="196"/>
    </location>
</feature>
<reference evidence="3" key="1">
    <citation type="submission" date="2021-01" db="EMBL/GenBank/DDBJ databases">
        <title>Whole genome shotgun sequence of Virgisporangium ochraceum NBRC 16418.</title>
        <authorList>
            <person name="Komaki H."/>
            <person name="Tamura T."/>
        </authorList>
    </citation>
    <scope>NUCLEOTIDE SEQUENCE</scope>
    <source>
        <strain evidence="3">NBRC 16418</strain>
    </source>
</reference>
<dbReference type="InterPro" id="IPR035985">
    <property type="entry name" value="Ubiquitin-activating_enz"/>
</dbReference>
<keyword evidence="4" id="KW-1185">Reference proteome</keyword>
<dbReference type="GO" id="GO:0008641">
    <property type="term" value="F:ubiquitin-like modifier activating enzyme activity"/>
    <property type="evidence" value="ECO:0007669"/>
    <property type="project" value="InterPro"/>
</dbReference>
<organism evidence="3 4">
    <name type="scientific">Virgisporangium ochraceum</name>
    <dbReference type="NCBI Taxonomy" id="65505"/>
    <lineage>
        <taxon>Bacteria</taxon>
        <taxon>Bacillati</taxon>
        <taxon>Actinomycetota</taxon>
        <taxon>Actinomycetes</taxon>
        <taxon>Micromonosporales</taxon>
        <taxon>Micromonosporaceae</taxon>
        <taxon>Virgisporangium</taxon>
    </lineage>
</organism>
<dbReference type="GO" id="GO:0061504">
    <property type="term" value="P:cyclic threonylcarbamoyladenosine biosynthetic process"/>
    <property type="evidence" value="ECO:0007669"/>
    <property type="project" value="TreeGrafter"/>
</dbReference>
<protein>
    <recommendedName>
        <fullName evidence="2">THIF-type NAD/FAD binding fold domain-containing protein</fullName>
    </recommendedName>
</protein>
<dbReference type="Proteomes" id="UP000635606">
    <property type="component" value="Unassembled WGS sequence"/>
</dbReference>
<accession>A0A8J3ZPR0</accession>
<dbReference type="Pfam" id="PF00899">
    <property type="entry name" value="ThiF"/>
    <property type="match status" value="1"/>
</dbReference>
<feature type="domain" description="THIF-type NAD/FAD binding fold" evidence="2">
    <location>
        <begin position="296"/>
        <end position="432"/>
    </location>
</feature>
<evidence type="ECO:0000313" key="4">
    <source>
        <dbReference type="Proteomes" id="UP000635606"/>
    </source>
</evidence>
<proteinExistence type="predicted"/>
<evidence type="ECO:0000256" key="1">
    <source>
        <dbReference type="SAM" id="MobiDB-lite"/>
    </source>
</evidence>
<dbReference type="PANTHER" id="PTHR43267">
    <property type="entry name" value="TRNA THREONYLCARBAMOYLADENOSINE DEHYDRATASE"/>
    <property type="match status" value="1"/>
</dbReference>
<dbReference type="GO" id="GO:0061503">
    <property type="term" value="F:tRNA threonylcarbamoyladenosine dehydratase"/>
    <property type="evidence" value="ECO:0007669"/>
    <property type="project" value="TreeGrafter"/>
</dbReference>
<dbReference type="InterPro" id="IPR000594">
    <property type="entry name" value="ThiF_NAD_FAD-bd"/>
</dbReference>
<dbReference type="AlphaFoldDB" id="A0A8J3ZPR0"/>
<comment type="caution">
    <text evidence="3">The sequence shown here is derived from an EMBL/GenBank/DDBJ whole genome shotgun (WGS) entry which is preliminary data.</text>
</comment>
<dbReference type="PANTHER" id="PTHR43267:SF1">
    <property type="entry name" value="TRNA THREONYLCARBAMOYLADENOSINE DEHYDRATASE"/>
    <property type="match status" value="1"/>
</dbReference>
<feature type="region of interest" description="Disordered" evidence="1">
    <location>
        <begin position="165"/>
        <end position="196"/>
    </location>
</feature>
<dbReference type="Gene3D" id="3.40.50.720">
    <property type="entry name" value="NAD(P)-binding Rossmann-like Domain"/>
    <property type="match status" value="1"/>
</dbReference>
<sequence length="520" mass="56383">MTRAWDAGLAAERDAWRAALGTAGFSDDGATLHGPVRWLHPDGQTVTATIEVTATESFPFTPPRVRILDPGAELELTFHRERDGALCLWGADVAVDDAPWSEPAQLLARVAGWLAETAAGWPGDDDCDLERYLQPDSRMVLYDRDILVATRGCVRTFTDAGGQRVTVSGEPQRPPSRWRVNKQGGGRRNHRRRPRVGRKQRRLAWVADIGQVDRVIADWDTLCAVLGSDTSEVRRLVSIGVVEFVILRYRRADADGVLALAVAPALRGNGYEVRACESADTSVATRMLRAGSTAFDLADRRVAVIGVGAVGSFVADLLFRHGVRRMTLIDPQLLRPGNLVRHLAGEAMVGYPKAAAVKAKLAGLGFDVSGVDYQRDRLSTPEQAIRVIRDHHLIIDATANQRATALLAWASSQIAHPVVSVCVQRQGGVVRVDRFPRRGDEQHLDPLPPSTAFDLGREHGCDEPVSVTPPAAVVAAAQLTCRVAIDELTLGCALPATLLDVLIPQEPPYDVLGMHTGSTP</sequence>